<dbReference type="RefSeq" id="WP_133552153.1">
    <property type="nucleotide sequence ID" value="NZ_SNWM01000001.1"/>
</dbReference>
<comment type="caution">
    <text evidence="1">The sequence shown here is derived from an EMBL/GenBank/DDBJ whole genome shotgun (WGS) entry which is preliminary data.</text>
</comment>
<dbReference type="AlphaFoldDB" id="A0A4R6IPR4"/>
<evidence type="ECO:0000313" key="2">
    <source>
        <dbReference type="Proteomes" id="UP000295499"/>
    </source>
</evidence>
<sequence>MCISKFTKNLVFFACILLASCQGEPKIIGDSPLKLDNIDFNFNVVKFYDDSALFNGKKDIIIRKEVEEDGDWGAEKPVNIQYHQVSYSSDHILAKFEGLSCYGLNMVTTMDNKLMVISAVVSEMSKDESDDFIAAMTKKYGKSQKRENTFIELKYPIYRWELKDRVLQYSPVFNDESNTIKLEADGNDGKLKAGKPNPHYKGYIYITKKQYEKQVFGTLHSGDFVFYDRISEE</sequence>
<reference evidence="1 2" key="1">
    <citation type="submission" date="2019-03" db="EMBL/GenBank/DDBJ databases">
        <title>Genomic Encyclopedia of Archaeal and Bacterial Type Strains, Phase II (KMG-II): from individual species to whole genera.</title>
        <authorList>
            <person name="Goeker M."/>
        </authorList>
    </citation>
    <scope>NUCLEOTIDE SEQUENCE [LARGE SCALE GENOMIC DNA]</scope>
    <source>
        <strain evidence="1 2">DSM 19034</strain>
    </source>
</reference>
<gene>
    <name evidence="1" type="ORF">CLV32_0579</name>
</gene>
<name>A0A4R6IPR4_9SPHI</name>
<dbReference type="EMBL" id="SNWM01000001">
    <property type="protein sequence ID" value="TDO24290.1"/>
    <property type="molecule type" value="Genomic_DNA"/>
</dbReference>
<accession>A0A4R6IPR4</accession>
<evidence type="ECO:0000313" key="1">
    <source>
        <dbReference type="EMBL" id="TDO24290.1"/>
    </source>
</evidence>
<protein>
    <submittedName>
        <fullName evidence="1">Uncharacterized protein</fullName>
    </submittedName>
</protein>
<dbReference type="PROSITE" id="PS51257">
    <property type="entry name" value="PROKAR_LIPOPROTEIN"/>
    <property type="match status" value="1"/>
</dbReference>
<dbReference type="Proteomes" id="UP000295499">
    <property type="component" value="Unassembled WGS sequence"/>
</dbReference>
<dbReference type="OrthoDB" id="1254210at2"/>
<organism evidence="1 2">
    <name type="scientific">Pedobacter duraquae</name>
    <dbReference type="NCBI Taxonomy" id="425511"/>
    <lineage>
        <taxon>Bacteria</taxon>
        <taxon>Pseudomonadati</taxon>
        <taxon>Bacteroidota</taxon>
        <taxon>Sphingobacteriia</taxon>
        <taxon>Sphingobacteriales</taxon>
        <taxon>Sphingobacteriaceae</taxon>
        <taxon>Pedobacter</taxon>
    </lineage>
</organism>
<keyword evidence="2" id="KW-1185">Reference proteome</keyword>
<proteinExistence type="predicted"/>